<dbReference type="Proteomes" id="UP000005413">
    <property type="component" value="Unassembled WGS sequence"/>
</dbReference>
<comment type="caution">
    <text evidence="1">The sequence shown here is derived from an EMBL/GenBank/DDBJ whole genome shotgun (WGS) entry which is preliminary data.</text>
</comment>
<gene>
    <name evidence="1" type="ORF">SS7213T_09262</name>
</gene>
<name>G5JK41_9STAP</name>
<dbReference type="AlphaFoldDB" id="G5JK41"/>
<keyword evidence="2" id="KW-1185">Reference proteome</keyword>
<evidence type="ECO:0000313" key="2">
    <source>
        <dbReference type="Proteomes" id="UP000005413"/>
    </source>
</evidence>
<reference evidence="1 2" key="1">
    <citation type="journal article" date="2012" name="BMC Genomics">
        <title>Comparative genomic analysis of the genus Staphylococcus including Staphylococcus aureus and its newly described sister species Staphylococcus simiae.</title>
        <authorList>
            <person name="Suzuki H."/>
            <person name="Lefebure T."/>
            <person name="Pavinski Bitar P."/>
            <person name="Stanhope M.J."/>
        </authorList>
    </citation>
    <scope>NUCLEOTIDE SEQUENCE [LARGE SCALE GENOMIC DNA]</scope>
    <source>
        <strain evidence="1 2">CCM 7213</strain>
    </source>
</reference>
<accession>G5JK41</accession>
<sequence>MTDFEKKSTIPYHLSHHNYRKRGIAPILNSIIKILDYKGKYIIFEDDVEEVYMDLVRTLIYKSYADLCNFPVNWYIIGIKYLFEEVWKE</sequence>
<proteinExistence type="predicted"/>
<dbReference type="EMBL" id="AEUN01000469">
    <property type="protein sequence ID" value="EHJ07446.1"/>
    <property type="molecule type" value="Genomic_DNA"/>
</dbReference>
<evidence type="ECO:0000313" key="1">
    <source>
        <dbReference type="EMBL" id="EHJ07446.1"/>
    </source>
</evidence>
<organism evidence="1 2">
    <name type="scientific">Staphylococcus simiae CCM 7213 = CCUG 51256</name>
    <dbReference type="NCBI Taxonomy" id="911238"/>
    <lineage>
        <taxon>Bacteria</taxon>
        <taxon>Bacillati</taxon>
        <taxon>Bacillota</taxon>
        <taxon>Bacilli</taxon>
        <taxon>Bacillales</taxon>
        <taxon>Staphylococcaceae</taxon>
        <taxon>Staphylococcus</taxon>
    </lineage>
</organism>
<protein>
    <submittedName>
        <fullName evidence="1">Uncharacterized protein</fullName>
    </submittedName>
</protein>